<gene>
    <name evidence="1" type="ORF">SAMN05444409_1367</name>
</gene>
<dbReference type="EMBL" id="FSRK01000001">
    <property type="protein sequence ID" value="SIN96623.1"/>
    <property type="molecule type" value="Genomic_DNA"/>
</dbReference>
<dbReference type="RefSeq" id="WP_074234062.1">
    <property type="nucleotide sequence ID" value="NZ_FSRK01000001.1"/>
</dbReference>
<sequence>MITNIDKEELNNSTEKIKNKKEDIRPVCGLIMPIADTEGYPIGHWKEVKKIITTVAEEAGFRTRLVSESEDVRVIQKNIVQNVFDDDIVICDVSSKNPNVMFELGLRFAFDKAAVIIKDDETGYSFDTSPVEHINYRKDLRFSSIEQFKKDLHLKLVATFEKSREPNHSMYLQDFGKFVVKELNTKNVSENQFIFEKLNELQKEIKNISTKNQTPIQNLEIKTQKNLKDLVKSIFYEFTNGDEDYSKYGYSKNRLAQLISLTLEEQHKIIVSERTVIRYINDLLIESIN</sequence>
<dbReference type="AlphaFoldDB" id="A0A1N6FMW9"/>
<accession>A0A1N6FMW9</accession>
<dbReference type="OrthoDB" id="9815193at2"/>
<keyword evidence="2" id="KW-1185">Reference proteome</keyword>
<protein>
    <recommendedName>
        <fullName evidence="3">RNA helicase</fullName>
    </recommendedName>
</protein>
<dbReference type="Proteomes" id="UP000185207">
    <property type="component" value="Unassembled WGS sequence"/>
</dbReference>
<evidence type="ECO:0000313" key="1">
    <source>
        <dbReference type="EMBL" id="SIN96623.1"/>
    </source>
</evidence>
<name>A0A1N6FMW9_9FLAO</name>
<proteinExistence type="predicted"/>
<dbReference type="STRING" id="1416779.SAMN05444409_1367"/>
<evidence type="ECO:0000313" key="2">
    <source>
        <dbReference type="Proteomes" id="UP000185207"/>
    </source>
</evidence>
<reference evidence="2" key="1">
    <citation type="submission" date="2016-11" db="EMBL/GenBank/DDBJ databases">
        <authorList>
            <person name="Varghese N."/>
            <person name="Submissions S."/>
        </authorList>
    </citation>
    <scope>NUCLEOTIDE SEQUENCE [LARGE SCALE GENOMIC DNA]</scope>
    <source>
        <strain evidence="2">DSM 27623</strain>
    </source>
</reference>
<evidence type="ECO:0008006" key="3">
    <source>
        <dbReference type="Google" id="ProtNLM"/>
    </source>
</evidence>
<organism evidence="1 2">
    <name type="scientific">Epilithonimonas zeae</name>
    <dbReference type="NCBI Taxonomy" id="1416779"/>
    <lineage>
        <taxon>Bacteria</taxon>
        <taxon>Pseudomonadati</taxon>
        <taxon>Bacteroidota</taxon>
        <taxon>Flavobacteriia</taxon>
        <taxon>Flavobacteriales</taxon>
        <taxon>Weeksellaceae</taxon>
        <taxon>Chryseobacterium group</taxon>
        <taxon>Epilithonimonas</taxon>
    </lineage>
</organism>